<sequence>MNSENTADGVPATRLADVVEILHGRAVSDPYRWLEEPDSAETAAWVRSQNDFTESQLSALPERQWFQRVLSDVLSAPRSGAPRKAGGRYLVSRNDGAQNQDVWWQGATLHELATGGGSVLLDPNRWSDDGTTAVLDVEVSKDGRTLAAVVSEGGSDWSEYRLFDVETGDPVADDAIQSKGMPPAWLPDSASYVYAAPVRDATMTGTETGATGRWRLLHHRVGTPESSDRVLLDHPEEPGALYLYSVSHDGRWLVVDLRIGTALSNRLWVFPLETQEDRTSVGEPLRVIDEDEAAFDFVRMAGERLLCRTDLHAERGRIVSIDLASFRQTGVADVTEVIPAGEGTLTFALAAGDELLLVRLSNAVPRIERYSLAGERRGVVDAPAGEPIEGRWWASPDDEEYFVAWTTPTRPSFALRATTGTNRLEPIPGLSVSSGADGAEDADITQAWATSKDGTRVPYFVVRPAGQEDVGPRPTMLWGYGGFGVVIGTDYYPALAGWLAAGGTVAIANLRGGGEFGREWYDGGRRAHKQNVFDDYIAVGEHLLATGVTGPDQLVLHGASNGGLLVGAVITQRPDLAAVALPNVGVMDLLRFHLFTFGAAWISDYGDPDELEDFEIAIAYSPVHNVKPAAYPATMVTTGDHDDRVVPLHSYKFAAALQRAQRGEAPILARIETNSGHGAGKGRTKLIAELADMLAFAARHSGLDVLGRDKASGASA</sequence>
<feature type="domain" description="Peptidase S9 prolyl oligopeptidase catalytic" evidence="7">
    <location>
        <begin position="498"/>
        <end position="702"/>
    </location>
</feature>
<name>T5K0F9_MICMQ</name>
<dbReference type="EC" id="3.4.21.26" evidence="3"/>
<dbReference type="FunFam" id="3.40.50.1820:FF:000005">
    <property type="entry name" value="Prolyl endopeptidase"/>
    <property type="match status" value="1"/>
</dbReference>
<evidence type="ECO:0000256" key="1">
    <source>
        <dbReference type="ARBA" id="ARBA00001070"/>
    </source>
</evidence>
<dbReference type="InterPro" id="IPR051167">
    <property type="entry name" value="Prolyl_oligopep/macrocyclase"/>
</dbReference>
<feature type="domain" description="Peptidase S9A N-terminal" evidence="8">
    <location>
        <begin position="13"/>
        <end position="378"/>
    </location>
</feature>
<dbReference type="PATRIC" id="fig|1333857.3.peg.3703"/>
<dbReference type="Gene3D" id="2.130.10.120">
    <property type="entry name" value="Prolyl oligopeptidase, N-terminal domain"/>
    <property type="match status" value="1"/>
</dbReference>
<evidence type="ECO:0000259" key="7">
    <source>
        <dbReference type="Pfam" id="PF00326"/>
    </source>
</evidence>
<dbReference type="GO" id="GO:0005829">
    <property type="term" value="C:cytosol"/>
    <property type="evidence" value="ECO:0007669"/>
    <property type="project" value="TreeGrafter"/>
</dbReference>
<dbReference type="InterPro" id="IPR029058">
    <property type="entry name" value="AB_hydrolase_fold"/>
</dbReference>
<dbReference type="PANTHER" id="PTHR42881:SF2">
    <property type="entry name" value="PROLYL ENDOPEPTIDASE"/>
    <property type="match status" value="1"/>
</dbReference>
<comment type="catalytic activity">
    <reaction evidence="1">
        <text>Hydrolysis of Pro-|-Xaa &gt;&gt; Ala-|-Xaa in oligopeptides.</text>
        <dbReference type="EC" id="3.4.21.26"/>
    </reaction>
</comment>
<evidence type="ECO:0000256" key="3">
    <source>
        <dbReference type="ARBA" id="ARBA00011897"/>
    </source>
</evidence>
<evidence type="ECO:0000313" key="10">
    <source>
        <dbReference type="Proteomes" id="UP000016033"/>
    </source>
</evidence>
<reference evidence="9 10" key="1">
    <citation type="journal article" date="2013" name="Genome Announc.">
        <title>Whole-genome sequences of five oyster-associated bacteria show potential for crude oil hydrocarbon degradation.</title>
        <authorList>
            <person name="Chauhan A."/>
            <person name="Green S."/>
            <person name="Pathak A."/>
            <person name="Thomas J."/>
            <person name="Venkatramanan R."/>
        </authorList>
    </citation>
    <scope>NUCLEOTIDE SEQUENCE [LARGE SCALE GENOMIC DNA]</scope>
    <source>
        <strain evidence="9 10">MF109</strain>
    </source>
</reference>
<dbReference type="PANTHER" id="PTHR42881">
    <property type="entry name" value="PROLYL ENDOPEPTIDASE"/>
    <property type="match status" value="1"/>
</dbReference>
<evidence type="ECO:0000256" key="4">
    <source>
        <dbReference type="ARBA" id="ARBA00022670"/>
    </source>
</evidence>
<protein>
    <recommendedName>
        <fullName evidence="3">prolyl oligopeptidase</fullName>
        <ecNumber evidence="3">3.4.21.26</ecNumber>
    </recommendedName>
</protein>
<comment type="similarity">
    <text evidence="2">Belongs to the peptidase S9A family.</text>
</comment>
<evidence type="ECO:0000256" key="2">
    <source>
        <dbReference type="ARBA" id="ARBA00005228"/>
    </source>
</evidence>
<dbReference type="GO" id="GO:0006508">
    <property type="term" value="P:proteolysis"/>
    <property type="evidence" value="ECO:0007669"/>
    <property type="project" value="UniProtKB-KW"/>
</dbReference>
<gene>
    <name evidence="9" type="ORF">L687_08410</name>
</gene>
<comment type="caution">
    <text evidence="9">The sequence shown here is derived from an EMBL/GenBank/DDBJ whole genome shotgun (WGS) entry which is preliminary data.</text>
</comment>
<dbReference type="InterPro" id="IPR023302">
    <property type="entry name" value="Pept_S9A_N"/>
</dbReference>
<dbReference type="SUPFAM" id="SSF53474">
    <property type="entry name" value="alpha/beta-Hydrolases"/>
    <property type="match status" value="1"/>
</dbReference>
<keyword evidence="5" id="KW-0378">Hydrolase</keyword>
<keyword evidence="4" id="KW-0645">Protease</keyword>
<accession>T5K0F9</accession>
<organism evidence="9 10">
    <name type="scientific">Microbacterium maritypicum MF109</name>
    <dbReference type="NCBI Taxonomy" id="1333857"/>
    <lineage>
        <taxon>Bacteria</taxon>
        <taxon>Bacillati</taxon>
        <taxon>Actinomycetota</taxon>
        <taxon>Actinomycetes</taxon>
        <taxon>Micrococcales</taxon>
        <taxon>Microbacteriaceae</taxon>
        <taxon>Microbacterium</taxon>
    </lineage>
</organism>
<dbReference type="AlphaFoldDB" id="T5K0F9"/>
<dbReference type="Gene3D" id="3.40.50.1820">
    <property type="entry name" value="alpha/beta hydrolase"/>
    <property type="match status" value="1"/>
</dbReference>
<dbReference type="PRINTS" id="PR00862">
    <property type="entry name" value="PROLIGOPTASE"/>
</dbReference>
<dbReference type="InterPro" id="IPR002470">
    <property type="entry name" value="Peptidase_S9A"/>
</dbReference>
<evidence type="ECO:0000256" key="6">
    <source>
        <dbReference type="ARBA" id="ARBA00022825"/>
    </source>
</evidence>
<dbReference type="Pfam" id="PF00326">
    <property type="entry name" value="Peptidase_S9"/>
    <property type="match status" value="1"/>
</dbReference>
<keyword evidence="6" id="KW-0720">Serine protease</keyword>
<dbReference type="InterPro" id="IPR001375">
    <property type="entry name" value="Peptidase_S9_cat"/>
</dbReference>
<dbReference type="SUPFAM" id="SSF50993">
    <property type="entry name" value="Peptidase/esterase 'gauge' domain"/>
    <property type="match status" value="1"/>
</dbReference>
<proteinExistence type="inferred from homology"/>
<dbReference type="Proteomes" id="UP000016033">
    <property type="component" value="Unassembled WGS sequence"/>
</dbReference>
<dbReference type="GO" id="GO:0070012">
    <property type="term" value="F:oligopeptidase activity"/>
    <property type="evidence" value="ECO:0007669"/>
    <property type="project" value="TreeGrafter"/>
</dbReference>
<dbReference type="EMBL" id="ATAO01000250">
    <property type="protein sequence ID" value="EQM72693.1"/>
    <property type="molecule type" value="Genomic_DNA"/>
</dbReference>
<evidence type="ECO:0000256" key="5">
    <source>
        <dbReference type="ARBA" id="ARBA00022801"/>
    </source>
</evidence>
<dbReference type="RefSeq" id="WP_021201602.1">
    <property type="nucleotide sequence ID" value="NZ_ATAO01000250.1"/>
</dbReference>
<dbReference type="GO" id="GO:0004252">
    <property type="term" value="F:serine-type endopeptidase activity"/>
    <property type="evidence" value="ECO:0007669"/>
    <property type="project" value="UniProtKB-EC"/>
</dbReference>
<dbReference type="Pfam" id="PF02897">
    <property type="entry name" value="Peptidase_S9_N"/>
    <property type="match status" value="1"/>
</dbReference>
<evidence type="ECO:0000259" key="8">
    <source>
        <dbReference type="Pfam" id="PF02897"/>
    </source>
</evidence>
<evidence type="ECO:0000313" key="9">
    <source>
        <dbReference type="EMBL" id="EQM72693.1"/>
    </source>
</evidence>